<evidence type="ECO:0000313" key="2">
    <source>
        <dbReference type="Proteomes" id="UP000050920"/>
    </source>
</evidence>
<dbReference type="Pfam" id="PF02082">
    <property type="entry name" value="Rrf2"/>
    <property type="match status" value="1"/>
</dbReference>
<dbReference type="EMBL" id="AYGX02000113">
    <property type="protein sequence ID" value="KRO26679.1"/>
    <property type="molecule type" value="Genomic_DNA"/>
</dbReference>
<dbReference type="InterPro" id="IPR036390">
    <property type="entry name" value="WH_DNA-bd_sf"/>
</dbReference>
<reference evidence="1 2" key="1">
    <citation type="journal article" date="2015" name="Genome Announc.">
        <title>Expanding the biotechnology potential of lactobacilli through comparative genomics of 213 strains and associated genera.</title>
        <authorList>
            <person name="Sun Z."/>
            <person name="Harris H.M."/>
            <person name="McCann A."/>
            <person name="Guo C."/>
            <person name="Argimon S."/>
            <person name="Zhang W."/>
            <person name="Yang X."/>
            <person name="Jeffery I.B."/>
            <person name="Cooney J.C."/>
            <person name="Kagawa T.F."/>
            <person name="Liu W."/>
            <person name="Song Y."/>
            <person name="Salvetti E."/>
            <person name="Wrobel A."/>
            <person name="Rasinkangas P."/>
            <person name="Parkhill J."/>
            <person name="Rea M.C."/>
            <person name="O'Sullivan O."/>
            <person name="Ritari J."/>
            <person name="Douillard F.P."/>
            <person name="Paul Ross R."/>
            <person name="Yang R."/>
            <person name="Briner A.E."/>
            <person name="Felis G.E."/>
            <person name="de Vos W.M."/>
            <person name="Barrangou R."/>
            <person name="Klaenhammer T.R."/>
            <person name="Caufield P.W."/>
            <person name="Cui Y."/>
            <person name="Zhang H."/>
            <person name="O'Toole P.W."/>
        </authorList>
    </citation>
    <scope>NUCLEOTIDE SEQUENCE [LARGE SCALE GENOMIC DNA]</scope>
    <source>
        <strain evidence="1 2">DSM 21115</strain>
    </source>
</reference>
<proteinExistence type="predicted"/>
<keyword evidence="2" id="KW-1185">Reference proteome</keyword>
<evidence type="ECO:0000313" key="1">
    <source>
        <dbReference type="EMBL" id="KRO26679.1"/>
    </source>
</evidence>
<dbReference type="GO" id="GO:0003700">
    <property type="term" value="F:DNA-binding transcription factor activity"/>
    <property type="evidence" value="ECO:0007669"/>
    <property type="project" value="TreeGrafter"/>
</dbReference>
<sequence length="177" mass="19441">MKVVQLAKSFEQAACVLVLLATQRPDMPLTADVIHDRIGGSATYMRKIIRKLVVANLVASTSGNNGGVQLARSPEAITIKDVVLAIEGPLQTFPNHGYFDQAFKDVEPVADEGTKVVNAIFSQADKLWLDFLGGQKIATLIKELLAVPQIPVLNWNNQSDDKMDELNQILTRMRADK</sequence>
<dbReference type="SUPFAM" id="SSF46785">
    <property type="entry name" value="Winged helix' DNA-binding domain"/>
    <property type="match status" value="1"/>
</dbReference>
<dbReference type="PANTHER" id="PTHR33221:SF9">
    <property type="entry name" value="RRF2 FAMILY PROTEIN"/>
    <property type="match status" value="1"/>
</dbReference>
<dbReference type="Gene3D" id="1.10.10.10">
    <property type="entry name" value="Winged helix-like DNA-binding domain superfamily/Winged helix DNA-binding domain"/>
    <property type="match status" value="1"/>
</dbReference>
<protein>
    <submittedName>
        <fullName evidence="1">Transcription regulator</fullName>
    </submittedName>
</protein>
<dbReference type="PROSITE" id="PS51197">
    <property type="entry name" value="HTH_RRF2_2"/>
    <property type="match status" value="1"/>
</dbReference>
<dbReference type="InterPro" id="IPR000944">
    <property type="entry name" value="Tscrpt_reg_Rrf2"/>
</dbReference>
<dbReference type="InterPro" id="IPR036388">
    <property type="entry name" value="WH-like_DNA-bd_sf"/>
</dbReference>
<comment type="caution">
    <text evidence="1">The sequence shown here is derived from an EMBL/GenBank/DDBJ whole genome shotgun (WGS) entry which is preliminary data.</text>
</comment>
<dbReference type="GO" id="GO:0005829">
    <property type="term" value="C:cytosol"/>
    <property type="evidence" value="ECO:0007669"/>
    <property type="project" value="TreeGrafter"/>
</dbReference>
<gene>
    <name evidence="1" type="ORF">DY78_GL000717</name>
</gene>
<name>A0A0R2NLT5_9LACO</name>
<dbReference type="Proteomes" id="UP000050920">
    <property type="component" value="Unassembled WGS sequence"/>
</dbReference>
<accession>A0A0R2NLT5</accession>
<organism evidence="1 2">
    <name type="scientific">Lactiplantibacillus fabifermentans DSM 21115</name>
    <dbReference type="NCBI Taxonomy" id="1413187"/>
    <lineage>
        <taxon>Bacteria</taxon>
        <taxon>Bacillati</taxon>
        <taxon>Bacillota</taxon>
        <taxon>Bacilli</taxon>
        <taxon>Lactobacillales</taxon>
        <taxon>Lactobacillaceae</taxon>
        <taxon>Lactiplantibacillus</taxon>
    </lineage>
</organism>
<dbReference type="AlphaFoldDB" id="A0A0R2NLT5"/>
<dbReference type="PANTHER" id="PTHR33221">
    <property type="entry name" value="WINGED HELIX-TURN-HELIX TRANSCRIPTIONAL REGULATOR, RRF2 FAMILY"/>
    <property type="match status" value="1"/>
</dbReference>